<evidence type="ECO:0000256" key="2">
    <source>
        <dbReference type="ARBA" id="ARBA00007186"/>
    </source>
</evidence>
<evidence type="ECO:0000256" key="1">
    <source>
        <dbReference type="ARBA" id="ARBA00001462"/>
    </source>
</evidence>
<dbReference type="EMBL" id="FORI01000007">
    <property type="protein sequence ID" value="SFI85521.1"/>
    <property type="molecule type" value="Genomic_DNA"/>
</dbReference>
<dbReference type="Pfam" id="PF06964">
    <property type="entry name" value="Alpha-L-AF_C"/>
    <property type="match status" value="1"/>
</dbReference>
<dbReference type="InterPro" id="IPR055235">
    <property type="entry name" value="ASD1_cat"/>
</dbReference>
<evidence type="ECO:0000256" key="6">
    <source>
        <dbReference type="ARBA" id="ARBA00023180"/>
    </source>
</evidence>
<organism evidence="8 9">
    <name type="scientific">Treponema bryantii</name>
    <dbReference type="NCBI Taxonomy" id="163"/>
    <lineage>
        <taxon>Bacteria</taxon>
        <taxon>Pseudomonadati</taxon>
        <taxon>Spirochaetota</taxon>
        <taxon>Spirochaetia</taxon>
        <taxon>Spirochaetales</taxon>
        <taxon>Treponemataceae</taxon>
        <taxon>Treponema</taxon>
    </lineage>
</organism>
<keyword evidence="5" id="KW-0378">Hydrolase</keyword>
<dbReference type="Gene3D" id="2.60.120.260">
    <property type="entry name" value="Galactose-binding domain-like"/>
    <property type="match status" value="1"/>
</dbReference>
<evidence type="ECO:0000259" key="7">
    <source>
        <dbReference type="SMART" id="SM00813"/>
    </source>
</evidence>
<evidence type="ECO:0000256" key="4">
    <source>
        <dbReference type="ARBA" id="ARBA00022729"/>
    </source>
</evidence>
<dbReference type="InterPro" id="IPR013780">
    <property type="entry name" value="Glyco_hydro_b"/>
</dbReference>
<dbReference type="AlphaFoldDB" id="A0A1I3LLC2"/>
<evidence type="ECO:0000256" key="5">
    <source>
        <dbReference type="ARBA" id="ARBA00022801"/>
    </source>
</evidence>
<sequence>MYKLNIKPKSKIIDTTPSLYGLFFEDINRAGDGGLYAELLRNRAFDDGIIPEGCSYDKNNKLITSPTGWTSSFDCFEEEGIAAWTCINGAKAERIKNDTLNVNRKRALQLQLNGGAILNDGFKGVPVKEGESYKFFMFAKSNSLVKVSVMLTSSDGKKIYTKQDLEISGDYKKYECQLLSSATDFDGRLAIYSESSEKIILGFTSLFPAETFMGRENGLRKELAQRLLDLKPAFLRFPGGCIVEGFSKETAYRFKDSIGPVWERKPHWLLWSYMTTNGLGFHEYLQFCEDANIDAMYVFNCGMTCQGRCPDYFDENLIEEFFQDAVDAIEYATAPADSFWGKKRAENGHPEPFTVLKYLEIGNENWGDEYFKRYEKFYTRLKKLYPDFIYISTDHSERVGLKTEFVDEHFYSDPIFFAANTKLYDDLDPSGINIYCGEYASTIGCKEGTLYGALGEAAFLTGIERNQNKVRMTSYAPLFKNVDYVSWEPDMIIFNNHENYVIPSYYMLKMFAENRGEYVCECNVITDSDRRLESGHFTDEQGNIFEGQCFTKVYENAANLHIKFWDRGTLGEDQNHYDLIIENGNSKIVHFNGWSQEVICKEKSYNLPSGKIKVEIQAKEDWFKICINEKEIYNHTLGSIPHISAVSTVDTKTNELITKIVNFSENKIDLNLETDVLIEQEAQLTVLSGSSYSEKNTFEKPENVKSVNQKLMIGKDNTISILPRSVNVLRQKM</sequence>
<dbReference type="Gene3D" id="3.20.20.80">
    <property type="entry name" value="Glycosidases"/>
    <property type="match status" value="1"/>
</dbReference>
<dbReference type="InterPro" id="IPR051563">
    <property type="entry name" value="Glycosyl_Hydrolase_51"/>
</dbReference>
<dbReference type="SUPFAM" id="SSF51445">
    <property type="entry name" value="(Trans)glycosidases"/>
    <property type="match status" value="1"/>
</dbReference>
<dbReference type="Gene3D" id="2.60.40.1180">
    <property type="entry name" value="Golgi alpha-mannosidase II"/>
    <property type="match status" value="1"/>
</dbReference>
<dbReference type="GO" id="GO:0046373">
    <property type="term" value="P:L-arabinose metabolic process"/>
    <property type="evidence" value="ECO:0007669"/>
    <property type="project" value="InterPro"/>
</dbReference>
<comment type="catalytic activity">
    <reaction evidence="1">
        <text>Hydrolysis of terminal non-reducing alpha-L-arabinofuranoside residues in alpha-L-arabinosides.</text>
        <dbReference type="EC" id="3.2.1.55"/>
    </reaction>
</comment>
<evidence type="ECO:0000313" key="9">
    <source>
        <dbReference type="Proteomes" id="UP000182737"/>
    </source>
</evidence>
<proteinExistence type="inferred from homology"/>
<evidence type="ECO:0000313" key="8">
    <source>
        <dbReference type="EMBL" id="SFI85521.1"/>
    </source>
</evidence>
<gene>
    <name evidence="8" type="ORF">SAMN04487775_10758</name>
</gene>
<dbReference type="InterPro" id="IPR017853">
    <property type="entry name" value="GH"/>
</dbReference>
<protein>
    <recommendedName>
        <fullName evidence="3">non-reducing end alpha-L-arabinofuranosidase</fullName>
        <ecNumber evidence="3">3.2.1.55</ecNumber>
    </recommendedName>
</protein>
<dbReference type="RefSeq" id="WP_074932251.1">
    <property type="nucleotide sequence ID" value="NZ_FORI01000007.1"/>
</dbReference>
<feature type="domain" description="Alpha-L-arabinofuranosidase C-terminal" evidence="7">
    <location>
        <begin position="437"/>
        <end position="725"/>
    </location>
</feature>
<keyword evidence="9" id="KW-1185">Reference proteome</keyword>
<dbReference type="PANTHER" id="PTHR31776:SF0">
    <property type="entry name" value="ALPHA-L-ARABINOFURANOSIDASE 1"/>
    <property type="match status" value="1"/>
</dbReference>
<dbReference type="Proteomes" id="UP000182737">
    <property type="component" value="Unassembled WGS sequence"/>
</dbReference>
<comment type="similarity">
    <text evidence="2">Belongs to the glycosyl hydrolase 51 family.</text>
</comment>
<keyword evidence="6" id="KW-0325">Glycoprotein</keyword>
<dbReference type="SMART" id="SM00813">
    <property type="entry name" value="Alpha-L-AF_C"/>
    <property type="match status" value="1"/>
</dbReference>
<evidence type="ECO:0000256" key="3">
    <source>
        <dbReference type="ARBA" id="ARBA00012670"/>
    </source>
</evidence>
<dbReference type="PANTHER" id="PTHR31776">
    <property type="entry name" value="ALPHA-L-ARABINOFURANOSIDASE 1"/>
    <property type="match status" value="1"/>
</dbReference>
<dbReference type="GO" id="GO:0046556">
    <property type="term" value="F:alpha-L-arabinofuranosidase activity"/>
    <property type="evidence" value="ECO:0007669"/>
    <property type="project" value="UniProtKB-EC"/>
</dbReference>
<dbReference type="Pfam" id="PF22848">
    <property type="entry name" value="ASD1_dom"/>
    <property type="match status" value="1"/>
</dbReference>
<accession>A0A1I3LLC2</accession>
<dbReference type="SUPFAM" id="SSF51011">
    <property type="entry name" value="Glycosyl hydrolase domain"/>
    <property type="match status" value="1"/>
</dbReference>
<dbReference type="EC" id="3.2.1.55" evidence="3"/>
<dbReference type="InterPro" id="IPR010720">
    <property type="entry name" value="Alpha-L-AF_C"/>
</dbReference>
<keyword evidence="4" id="KW-0732">Signal</keyword>
<name>A0A1I3LLC2_9SPIR</name>
<dbReference type="OrthoDB" id="9758333at2"/>
<reference evidence="9" key="1">
    <citation type="submission" date="2016-10" db="EMBL/GenBank/DDBJ databases">
        <authorList>
            <person name="Varghese N."/>
            <person name="Submissions S."/>
        </authorList>
    </citation>
    <scope>NUCLEOTIDE SEQUENCE [LARGE SCALE GENOMIC DNA]</scope>
    <source>
        <strain evidence="9">XBD1002</strain>
    </source>
</reference>